<evidence type="ECO:0000256" key="1">
    <source>
        <dbReference type="ARBA" id="ARBA00004141"/>
    </source>
</evidence>
<dbReference type="InterPro" id="IPR005829">
    <property type="entry name" value="Sugar_transporter_CS"/>
</dbReference>
<dbReference type="GO" id="GO:0046943">
    <property type="term" value="F:carboxylic acid transmembrane transporter activity"/>
    <property type="evidence" value="ECO:0007669"/>
    <property type="project" value="TreeGrafter"/>
</dbReference>
<keyword evidence="4 6" id="KW-0472">Membrane</keyword>
<keyword evidence="3 6" id="KW-1133">Transmembrane helix</keyword>
<evidence type="ECO:0000256" key="4">
    <source>
        <dbReference type="ARBA" id="ARBA00023136"/>
    </source>
</evidence>
<sequence>MELSQITDKDKGSSQDRDMASKEGAQEVKEVDVGEVGEPVLYSKGSIFFMVLFSGLAIGSDAYNSALMGQLLLLFTELYPDTLTTATQSQLTNAFIIGLILGMLAFGFISDRLGRKSGAVLTTLFLSVGIIMTSVAHGVTQKGMFWMLTISRGIAGFGAGGEYPVSGAGVAESTDDSVRARKHRGFIFAMVADVSASLGFVFSGLVPLLLLLCFHQKESNYEKVWRIAFALGIIPPVSIFWFRFRMAMSSAERRSSSRKTIMPYHLAIRRYWRPLLGSAAAWFIYNYIAYPFGLFSSTISASVGAGDTLVKSYGWGTLINCFYLPGGFIGGYLSDRIGRRRTMALGFGLQAILGFIMGGALKYIQDITPLFIVLYGLFLTLGEIGPGATIVATSSEFFPTSIRGQMLGLCAAFSKAGAAIGTSVFKPILASYGDDTLRGNQAVFLIGSGFAVLGTLVAWFFIPAHPPMLEEEDADWKTYLRDHGYEIEWGDHKAADPSGVKFDAVRGDKV</sequence>
<evidence type="ECO:0000256" key="6">
    <source>
        <dbReference type="SAM" id="Phobius"/>
    </source>
</evidence>
<reference evidence="8" key="1">
    <citation type="journal article" date="2020" name="Stud. Mycol.">
        <title>101 Dothideomycetes genomes: a test case for predicting lifestyles and emergence of pathogens.</title>
        <authorList>
            <person name="Haridas S."/>
            <person name="Albert R."/>
            <person name="Binder M."/>
            <person name="Bloem J."/>
            <person name="Labutti K."/>
            <person name="Salamov A."/>
            <person name="Andreopoulos B."/>
            <person name="Baker S."/>
            <person name="Barry K."/>
            <person name="Bills G."/>
            <person name="Bluhm B."/>
            <person name="Cannon C."/>
            <person name="Castanera R."/>
            <person name="Culley D."/>
            <person name="Daum C."/>
            <person name="Ezra D."/>
            <person name="Gonzalez J."/>
            <person name="Henrissat B."/>
            <person name="Kuo A."/>
            <person name="Liang C."/>
            <person name="Lipzen A."/>
            <person name="Lutzoni F."/>
            <person name="Magnuson J."/>
            <person name="Mondo S."/>
            <person name="Nolan M."/>
            <person name="Ohm R."/>
            <person name="Pangilinan J."/>
            <person name="Park H.-J."/>
            <person name="Ramirez L."/>
            <person name="Alfaro M."/>
            <person name="Sun H."/>
            <person name="Tritt A."/>
            <person name="Yoshinaga Y."/>
            <person name="Zwiers L.-H."/>
            <person name="Turgeon B."/>
            <person name="Goodwin S."/>
            <person name="Spatafora J."/>
            <person name="Crous P."/>
            <person name="Grigoriev I."/>
        </authorList>
    </citation>
    <scope>NUCLEOTIDE SEQUENCE</scope>
    <source>
        <strain evidence="8">CBS 125425</strain>
    </source>
</reference>
<feature type="transmembrane region" description="Helical" evidence="6">
    <location>
        <begin position="313"/>
        <end position="333"/>
    </location>
</feature>
<organism evidence="8 9">
    <name type="scientific">Polyplosphaeria fusca</name>
    <dbReference type="NCBI Taxonomy" id="682080"/>
    <lineage>
        <taxon>Eukaryota</taxon>
        <taxon>Fungi</taxon>
        <taxon>Dikarya</taxon>
        <taxon>Ascomycota</taxon>
        <taxon>Pezizomycotina</taxon>
        <taxon>Dothideomycetes</taxon>
        <taxon>Pleosporomycetidae</taxon>
        <taxon>Pleosporales</taxon>
        <taxon>Tetraplosphaeriaceae</taxon>
        <taxon>Polyplosphaeria</taxon>
    </lineage>
</organism>
<feature type="compositionally biased region" description="Basic and acidic residues" evidence="5">
    <location>
        <begin position="7"/>
        <end position="28"/>
    </location>
</feature>
<feature type="transmembrane region" description="Helical" evidence="6">
    <location>
        <begin position="224"/>
        <end position="244"/>
    </location>
</feature>
<feature type="transmembrane region" description="Helical" evidence="6">
    <location>
        <begin position="121"/>
        <end position="139"/>
    </location>
</feature>
<dbReference type="SUPFAM" id="SSF103473">
    <property type="entry name" value="MFS general substrate transporter"/>
    <property type="match status" value="1"/>
</dbReference>
<dbReference type="InterPro" id="IPR020846">
    <property type="entry name" value="MFS_dom"/>
</dbReference>
<dbReference type="PANTHER" id="PTHR23508:SF10">
    <property type="entry name" value="CARBOXYLIC ACID TRANSPORTER PROTEIN HOMOLOG"/>
    <property type="match status" value="1"/>
</dbReference>
<dbReference type="Pfam" id="PF00083">
    <property type="entry name" value="Sugar_tr"/>
    <property type="match status" value="2"/>
</dbReference>
<accession>A0A9P4R8Y7</accession>
<dbReference type="PANTHER" id="PTHR23508">
    <property type="entry name" value="CARBOXYLIC ACID TRANSPORTER PROTEIN HOMOLOG"/>
    <property type="match status" value="1"/>
</dbReference>
<feature type="transmembrane region" description="Helical" evidence="6">
    <location>
        <begin position="47"/>
        <end position="71"/>
    </location>
</feature>
<keyword evidence="2 6" id="KW-0812">Transmembrane</keyword>
<evidence type="ECO:0000256" key="2">
    <source>
        <dbReference type="ARBA" id="ARBA00022692"/>
    </source>
</evidence>
<feature type="transmembrane region" description="Helical" evidence="6">
    <location>
        <begin position="442"/>
        <end position="462"/>
    </location>
</feature>
<proteinExistence type="predicted"/>
<comment type="caution">
    <text evidence="8">The sequence shown here is derived from an EMBL/GenBank/DDBJ whole genome shotgun (WGS) entry which is preliminary data.</text>
</comment>
<dbReference type="PROSITE" id="PS00216">
    <property type="entry name" value="SUGAR_TRANSPORT_1"/>
    <property type="match status" value="1"/>
</dbReference>
<dbReference type="Proteomes" id="UP000799444">
    <property type="component" value="Unassembled WGS sequence"/>
</dbReference>
<feature type="region of interest" description="Disordered" evidence="5">
    <location>
        <begin position="1"/>
        <end position="28"/>
    </location>
</feature>
<evidence type="ECO:0000256" key="3">
    <source>
        <dbReference type="ARBA" id="ARBA00022989"/>
    </source>
</evidence>
<comment type="subcellular location">
    <subcellularLocation>
        <location evidence="1">Membrane</location>
        <topology evidence="1">Multi-pass membrane protein</topology>
    </subcellularLocation>
</comment>
<feature type="transmembrane region" description="Helical" evidence="6">
    <location>
        <begin position="186"/>
        <end position="212"/>
    </location>
</feature>
<dbReference type="InterPro" id="IPR005828">
    <property type="entry name" value="MFS_sugar_transport-like"/>
</dbReference>
<name>A0A9P4R8Y7_9PLEO</name>
<dbReference type="OrthoDB" id="2153661at2759"/>
<feature type="transmembrane region" description="Helical" evidence="6">
    <location>
        <begin position="406"/>
        <end position="430"/>
    </location>
</feature>
<feature type="transmembrane region" description="Helical" evidence="6">
    <location>
        <begin position="370"/>
        <end position="394"/>
    </location>
</feature>
<feature type="transmembrane region" description="Helical" evidence="6">
    <location>
        <begin position="271"/>
        <end position="293"/>
    </location>
</feature>
<feature type="transmembrane region" description="Helical" evidence="6">
    <location>
        <begin position="145"/>
        <end position="165"/>
    </location>
</feature>
<dbReference type="InterPro" id="IPR036259">
    <property type="entry name" value="MFS_trans_sf"/>
</dbReference>
<keyword evidence="9" id="KW-1185">Reference proteome</keyword>
<feature type="domain" description="Major facilitator superfamily (MFS) profile" evidence="7">
    <location>
        <begin position="47"/>
        <end position="466"/>
    </location>
</feature>
<protein>
    <submittedName>
        <fullName evidence="8">MFS general substrate transporter</fullName>
    </submittedName>
</protein>
<dbReference type="Gene3D" id="1.20.1250.20">
    <property type="entry name" value="MFS general substrate transporter like domains"/>
    <property type="match status" value="1"/>
</dbReference>
<evidence type="ECO:0000259" key="7">
    <source>
        <dbReference type="PROSITE" id="PS50850"/>
    </source>
</evidence>
<gene>
    <name evidence="8" type="ORF">EJ04DRAFT_41527</name>
</gene>
<dbReference type="GO" id="GO:0005886">
    <property type="term" value="C:plasma membrane"/>
    <property type="evidence" value="ECO:0007669"/>
    <property type="project" value="TreeGrafter"/>
</dbReference>
<evidence type="ECO:0000313" key="9">
    <source>
        <dbReference type="Proteomes" id="UP000799444"/>
    </source>
</evidence>
<evidence type="ECO:0000256" key="5">
    <source>
        <dbReference type="SAM" id="MobiDB-lite"/>
    </source>
</evidence>
<dbReference type="PROSITE" id="PS50850">
    <property type="entry name" value="MFS"/>
    <property type="match status" value="1"/>
</dbReference>
<dbReference type="EMBL" id="ML996108">
    <property type="protein sequence ID" value="KAF2738621.1"/>
    <property type="molecule type" value="Genomic_DNA"/>
</dbReference>
<dbReference type="AlphaFoldDB" id="A0A9P4R8Y7"/>
<feature type="transmembrane region" description="Helical" evidence="6">
    <location>
        <begin position="91"/>
        <end position="109"/>
    </location>
</feature>
<evidence type="ECO:0000313" key="8">
    <source>
        <dbReference type="EMBL" id="KAF2738621.1"/>
    </source>
</evidence>